<reference evidence="1 2" key="1">
    <citation type="submission" date="2020-09" db="EMBL/GenBank/DDBJ databases">
        <title>Photobacterium sp. CAU 1568 isolated from sand of Sido Beach.</title>
        <authorList>
            <person name="Kim W."/>
        </authorList>
    </citation>
    <scope>NUCLEOTIDE SEQUENCE [LARGE SCALE GENOMIC DNA]</scope>
    <source>
        <strain evidence="1 2">CAU 1568</strain>
    </source>
</reference>
<dbReference type="Proteomes" id="UP000649768">
    <property type="component" value="Unassembled WGS sequence"/>
</dbReference>
<gene>
    <name evidence="1" type="ORF">IFO68_02035</name>
</gene>
<protein>
    <submittedName>
        <fullName evidence="1">Uncharacterized protein</fullName>
    </submittedName>
</protein>
<evidence type="ECO:0000313" key="2">
    <source>
        <dbReference type="Proteomes" id="UP000649768"/>
    </source>
</evidence>
<keyword evidence="2" id="KW-1185">Reference proteome</keyword>
<dbReference type="RefSeq" id="WP_192014184.1">
    <property type="nucleotide sequence ID" value="NZ_JACYTP010000001.1"/>
</dbReference>
<evidence type="ECO:0000313" key="1">
    <source>
        <dbReference type="EMBL" id="MBD8511481.1"/>
    </source>
</evidence>
<organism evidence="1 2">
    <name type="scientific">Photobacterium arenosum</name>
    <dbReference type="NCBI Taxonomy" id="2774143"/>
    <lineage>
        <taxon>Bacteria</taxon>
        <taxon>Pseudomonadati</taxon>
        <taxon>Pseudomonadota</taxon>
        <taxon>Gammaproteobacteria</taxon>
        <taxon>Vibrionales</taxon>
        <taxon>Vibrionaceae</taxon>
        <taxon>Photobacterium</taxon>
    </lineage>
</organism>
<comment type="caution">
    <text evidence="1">The sequence shown here is derived from an EMBL/GenBank/DDBJ whole genome shotgun (WGS) entry which is preliminary data.</text>
</comment>
<accession>A0ABR9BGG1</accession>
<proteinExistence type="predicted"/>
<sequence>MKKVMQVVAALAILLAVFWAGMQFERFRYEDVCLDMGGGRNPGDFPICVIQTP</sequence>
<dbReference type="EMBL" id="JACYTP010000001">
    <property type="protein sequence ID" value="MBD8511481.1"/>
    <property type="molecule type" value="Genomic_DNA"/>
</dbReference>
<name>A0ABR9BGG1_9GAMM</name>